<accession>X0Q4S1</accession>
<evidence type="ECO:0000256" key="1">
    <source>
        <dbReference type="SAM" id="MobiDB-lite"/>
    </source>
</evidence>
<keyword evidence="2" id="KW-0472">Membrane</keyword>
<keyword evidence="2" id="KW-1133">Transmembrane helix</keyword>
<feature type="compositionally biased region" description="Low complexity" evidence="1">
    <location>
        <begin position="84"/>
        <end position="121"/>
    </location>
</feature>
<feature type="region of interest" description="Disordered" evidence="1">
    <location>
        <begin position="84"/>
        <end position="130"/>
    </location>
</feature>
<proteinExistence type="predicted"/>
<dbReference type="Pfam" id="PF10708">
    <property type="entry name" value="DUF2510"/>
    <property type="match status" value="1"/>
</dbReference>
<evidence type="ECO:0000256" key="2">
    <source>
        <dbReference type="SAM" id="Phobius"/>
    </source>
</evidence>
<dbReference type="InterPro" id="IPR018929">
    <property type="entry name" value="DUF2510"/>
</dbReference>
<evidence type="ECO:0000313" key="5">
    <source>
        <dbReference type="Proteomes" id="UP000019491"/>
    </source>
</evidence>
<keyword evidence="5" id="KW-1185">Reference proteome</keyword>
<dbReference type="EMBL" id="BAWF01000022">
    <property type="protein sequence ID" value="GAF45491.1"/>
    <property type="molecule type" value="Genomic_DNA"/>
</dbReference>
<evidence type="ECO:0000259" key="3">
    <source>
        <dbReference type="Pfam" id="PF10708"/>
    </source>
</evidence>
<dbReference type="AlphaFoldDB" id="X0Q4S1"/>
<evidence type="ECO:0000313" key="4">
    <source>
        <dbReference type="EMBL" id="GAF45491.1"/>
    </source>
</evidence>
<sequence>MTAPTPPPGWHQDPADANLLRYWDGTHWTEQTQPKPLQTPTPRKKGGVGKVLLILVAVLVVMGILGAIFGGGDKKDDKSAAAAATTSATTSPIATTQSTTTSAAPSSTTPPVAVAPTATQSPAPPVGTPTAPSSPLSCCKFCIQNAHPAMAGGELPGQKLFVRSARPPVYCVSQMSSPHSIHQDCR</sequence>
<organism evidence="4 5">
    <name type="scientific">Rhodococcus wratislaviensis NBRC 100605</name>
    <dbReference type="NCBI Taxonomy" id="1219028"/>
    <lineage>
        <taxon>Bacteria</taxon>
        <taxon>Bacillati</taxon>
        <taxon>Actinomycetota</taxon>
        <taxon>Actinomycetes</taxon>
        <taxon>Mycobacteriales</taxon>
        <taxon>Nocardiaceae</taxon>
        <taxon>Rhodococcus</taxon>
    </lineage>
</organism>
<feature type="domain" description="DUF2510" evidence="3">
    <location>
        <begin position="8"/>
        <end position="40"/>
    </location>
</feature>
<protein>
    <recommendedName>
        <fullName evidence="3">DUF2510 domain-containing protein</fullName>
    </recommendedName>
</protein>
<dbReference type="Proteomes" id="UP000019491">
    <property type="component" value="Unassembled WGS sequence"/>
</dbReference>
<comment type="caution">
    <text evidence="4">The sequence shown here is derived from an EMBL/GenBank/DDBJ whole genome shotgun (WGS) entry which is preliminary data.</text>
</comment>
<keyword evidence="2" id="KW-0812">Transmembrane</keyword>
<gene>
    <name evidence="4" type="ORF">RW1_022_00680</name>
</gene>
<feature type="transmembrane region" description="Helical" evidence="2">
    <location>
        <begin position="51"/>
        <end position="69"/>
    </location>
</feature>
<name>X0Q4S1_RHOWR</name>
<dbReference type="RefSeq" id="WP_081792360.1">
    <property type="nucleotide sequence ID" value="NZ_BAWF01000022.1"/>
</dbReference>
<reference evidence="4 5" key="1">
    <citation type="submission" date="2014-02" db="EMBL/GenBank/DDBJ databases">
        <title>Whole genome shotgun sequence of Rhodococcus wratislaviensis NBRC 100605.</title>
        <authorList>
            <person name="Hosoyama A."/>
            <person name="Tsuchikane K."/>
            <person name="Yoshida I."/>
            <person name="Ohji S."/>
            <person name="Ichikawa N."/>
            <person name="Yamazoe A."/>
            <person name="Fujita N."/>
        </authorList>
    </citation>
    <scope>NUCLEOTIDE SEQUENCE [LARGE SCALE GENOMIC DNA]</scope>
    <source>
        <strain evidence="4 5">NBRC 100605</strain>
    </source>
</reference>